<evidence type="ECO:0000313" key="1">
    <source>
        <dbReference type="EMBL" id="RNI28167.1"/>
    </source>
</evidence>
<accession>A0A3M9MSI5</accession>
<evidence type="ECO:0000313" key="2">
    <source>
        <dbReference type="Proteomes" id="UP000271010"/>
    </source>
</evidence>
<dbReference type="AlphaFoldDB" id="A0A3M9MSI5"/>
<name>A0A3M9MSI5_9BACT</name>
<reference evidence="1 2" key="1">
    <citation type="submission" date="2018-11" db="EMBL/GenBank/DDBJ databases">
        <title>Rufibacter latericius sp. nov., isolated from water in Baiyang Lake.</title>
        <authorList>
            <person name="Yang Y."/>
        </authorList>
    </citation>
    <scope>NUCLEOTIDE SEQUENCE [LARGE SCALE GENOMIC DNA]</scope>
    <source>
        <strain evidence="1 2">MCC P1</strain>
    </source>
</reference>
<sequence>MKKLKKLNEALWNLASEIEVEAERYDDLSEDILKMAQGLFDEERRILPPEAFEKYLQITRAQPGIRLSVNTECLTVERDLLVCSISNPTVKSVVRSLSPFTFTPVSEEDKNLLTFFNILYEEFESTAVHHNLPPPLVSSHYITLPQFKYFLSLLNNWVKVI</sequence>
<gene>
    <name evidence="1" type="ORF">EFA69_19030</name>
</gene>
<dbReference type="RefSeq" id="WP_123134634.1">
    <property type="nucleotide sequence ID" value="NZ_RJJE01000017.1"/>
</dbReference>
<organism evidence="1 2">
    <name type="scientific">Rufibacter immobilis</name>
    <dbReference type="NCBI Taxonomy" id="1348778"/>
    <lineage>
        <taxon>Bacteria</taxon>
        <taxon>Pseudomonadati</taxon>
        <taxon>Bacteroidota</taxon>
        <taxon>Cytophagia</taxon>
        <taxon>Cytophagales</taxon>
        <taxon>Hymenobacteraceae</taxon>
        <taxon>Rufibacter</taxon>
    </lineage>
</organism>
<comment type="caution">
    <text evidence="1">The sequence shown here is derived from an EMBL/GenBank/DDBJ whole genome shotgun (WGS) entry which is preliminary data.</text>
</comment>
<dbReference type="Proteomes" id="UP000271010">
    <property type="component" value="Unassembled WGS sequence"/>
</dbReference>
<protein>
    <submittedName>
        <fullName evidence="1">Uncharacterized protein</fullName>
    </submittedName>
</protein>
<dbReference type="EMBL" id="RJJE01000017">
    <property type="protein sequence ID" value="RNI28167.1"/>
    <property type="molecule type" value="Genomic_DNA"/>
</dbReference>
<keyword evidence="2" id="KW-1185">Reference proteome</keyword>
<proteinExistence type="predicted"/>